<keyword evidence="2" id="KW-1185">Reference proteome</keyword>
<accession>A0ACA9RY62</accession>
<dbReference type="Proteomes" id="UP000789920">
    <property type="component" value="Unassembled WGS sequence"/>
</dbReference>
<comment type="caution">
    <text evidence="1">The sequence shown here is derived from an EMBL/GenBank/DDBJ whole genome shotgun (WGS) entry which is preliminary data.</text>
</comment>
<dbReference type="EMBL" id="CAJVQC010076766">
    <property type="protein sequence ID" value="CAG8814959.1"/>
    <property type="molecule type" value="Genomic_DNA"/>
</dbReference>
<evidence type="ECO:0000313" key="2">
    <source>
        <dbReference type="Proteomes" id="UP000789920"/>
    </source>
</evidence>
<evidence type="ECO:0000313" key="1">
    <source>
        <dbReference type="EMBL" id="CAG8814959.1"/>
    </source>
</evidence>
<organism evidence="1 2">
    <name type="scientific">Racocetra persica</name>
    <dbReference type="NCBI Taxonomy" id="160502"/>
    <lineage>
        <taxon>Eukaryota</taxon>
        <taxon>Fungi</taxon>
        <taxon>Fungi incertae sedis</taxon>
        <taxon>Mucoromycota</taxon>
        <taxon>Glomeromycotina</taxon>
        <taxon>Glomeromycetes</taxon>
        <taxon>Diversisporales</taxon>
        <taxon>Gigasporaceae</taxon>
        <taxon>Racocetra</taxon>
    </lineage>
</organism>
<reference evidence="1" key="1">
    <citation type="submission" date="2021-06" db="EMBL/GenBank/DDBJ databases">
        <authorList>
            <person name="Kallberg Y."/>
            <person name="Tangrot J."/>
            <person name="Rosling A."/>
        </authorList>
    </citation>
    <scope>NUCLEOTIDE SEQUENCE</scope>
    <source>
        <strain evidence="1">MA461A</strain>
    </source>
</reference>
<feature type="non-terminal residue" evidence="1">
    <location>
        <position position="135"/>
    </location>
</feature>
<protein>
    <submittedName>
        <fullName evidence="1">18181_t:CDS:1</fullName>
    </submittedName>
</protein>
<proteinExistence type="predicted"/>
<name>A0ACA9RY62_9GLOM</name>
<sequence length="135" mass="15392">MSSKETFLLENRRNSILANIKETTDNGDYRVGDFFIEAKKGSGLYLLLGRVDDTLIHTTGEKTNPVPMENTICLNKFVRHAVVIGHNRPLNSLLIELDFDRLKNTPFLEITKSIFDSIHQANINCPSHSRIFDEM</sequence>
<gene>
    <name evidence="1" type="ORF">RPERSI_LOCUS24111</name>
</gene>